<name>A0A7W6Q6X6_9RHOB</name>
<dbReference type="InterPro" id="IPR001466">
    <property type="entry name" value="Beta-lactam-related"/>
</dbReference>
<dbReference type="SUPFAM" id="SSF56601">
    <property type="entry name" value="beta-lactamase/transpeptidase-like"/>
    <property type="match status" value="1"/>
</dbReference>
<evidence type="ECO:0000256" key="1">
    <source>
        <dbReference type="SAM" id="SignalP"/>
    </source>
</evidence>
<accession>A0A7W6Q6X6</accession>
<keyword evidence="1" id="KW-0732">Signal</keyword>
<organism evidence="3 4">
    <name type="scientific">Sulfitobacter noctilucicola</name>
    <dbReference type="NCBI Taxonomy" id="1342301"/>
    <lineage>
        <taxon>Bacteria</taxon>
        <taxon>Pseudomonadati</taxon>
        <taxon>Pseudomonadota</taxon>
        <taxon>Alphaproteobacteria</taxon>
        <taxon>Rhodobacterales</taxon>
        <taxon>Roseobacteraceae</taxon>
        <taxon>Sulfitobacter</taxon>
    </lineage>
</organism>
<evidence type="ECO:0000313" key="3">
    <source>
        <dbReference type="EMBL" id="MBB4175312.1"/>
    </source>
</evidence>
<dbReference type="PANTHER" id="PTHR46825">
    <property type="entry name" value="D-ALANYL-D-ALANINE-CARBOXYPEPTIDASE/ENDOPEPTIDASE AMPH"/>
    <property type="match status" value="1"/>
</dbReference>
<dbReference type="InterPro" id="IPR012338">
    <property type="entry name" value="Beta-lactam/transpept-like"/>
</dbReference>
<protein>
    <submittedName>
        <fullName evidence="3">CubicO group peptidase (Beta-lactamase class C family)</fullName>
    </submittedName>
</protein>
<evidence type="ECO:0000259" key="2">
    <source>
        <dbReference type="Pfam" id="PF00144"/>
    </source>
</evidence>
<dbReference type="InterPro" id="IPR050491">
    <property type="entry name" value="AmpC-like"/>
</dbReference>
<dbReference type="Proteomes" id="UP000565745">
    <property type="component" value="Unassembled WGS sequence"/>
</dbReference>
<evidence type="ECO:0000313" key="4">
    <source>
        <dbReference type="Proteomes" id="UP000565745"/>
    </source>
</evidence>
<comment type="caution">
    <text evidence="3">The sequence shown here is derived from an EMBL/GenBank/DDBJ whole genome shotgun (WGS) entry which is preliminary data.</text>
</comment>
<sequence length="387" mass="41846">MRSFILMLCLMLAGYAINAYQGSPVTMQIAPSGQSDADKTAQTISDLVPGSVGKSKGGTEVNVSIVAAVPQTPFEFDIAGAEQGWRSWMAHNGVTAGAMSLGRHGHILRSANLRRSPDVPYPVASLSKAITAMCLNEMLAETEYGWTSTLGDLAPVLARLNMPPQAGVQPITLAALANHTTGFTKNLKGMDTAGEGRNLYTQQNIAREALTNPAHLPKKARFSYSNVNYAILGQVIVALSGQTYEDTCKPRVMTPAGAHGAIVGGRMWATAGFGGWSVSSEDYARFVMHWYAPERDWVATPEDFAYYERRKSGLGVFQIPQRTGGHLIHHTGLWQSKKASRQHGAIFLTSDTGATFVANWQGDLDKKAYSDLRKAIAPYLQRVPATN</sequence>
<dbReference type="RefSeq" id="WP_025056342.1">
    <property type="nucleotide sequence ID" value="NZ_JACIFU010000004.1"/>
</dbReference>
<keyword evidence="4" id="KW-1185">Reference proteome</keyword>
<feature type="signal peptide" evidence="1">
    <location>
        <begin position="1"/>
        <end position="21"/>
    </location>
</feature>
<proteinExistence type="predicted"/>
<feature type="chain" id="PRO_5031557904" evidence="1">
    <location>
        <begin position="22"/>
        <end position="387"/>
    </location>
</feature>
<dbReference type="OrthoDB" id="5377981at2"/>
<gene>
    <name evidence="3" type="ORF">GGR93_003105</name>
</gene>
<reference evidence="3 4" key="1">
    <citation type="submission" date="2020-08" db="EMBL/GenBank/DDBJ databases">
        <title>Genomic Encyclopedia of Type Strains, Phase IV (KMG-IV): sequencing the most valuable type-strain genomes for metagenomic binning, comparative biology and taxonomic classification.</title>
        <authorList>
            <person name="Goeker M."/>
        </authorList>
    </citation>
    <scope>NUCLEOTIDE SEQUENCE [LARGE SCALE GENOMIC DNA]</scope>
    <source>
        <strain evidence="3 4">DSM 101015</strain>
    </source>
</reference>
<dbReference type="PANTHER" id="PTHR46825:SF9">
    <property type="entry name" value="BETA-LACTAMASE-RELATED DOMAIN-CONTAINING PROTEIN"/>
    <property type="match status" value="1"/>
</dbReference>
<dbReference type="AlphaFoldDB" id="A0A7W6Q6X6"/>
<dbReference type="Gene3D" id="3.40.710.10">
    <property type="entry name" value="DD-peptidase/beta-lactamase superfamily"/>
    <property type="match status" value="1"/>
</dbReference>
<feature type="domain" description="Beta-lactamase-related" evidence="2">
    <location>
        <begin position="103"/>
        <end position="367"/>
    </location>
</feature>
<dbReference type="EMBL" id="JACIFU010000004">
    <property type="protein sequence ID" value="MBB4175312.1"/>
    <property type="molecule type" value="Genomic_DNA"/>
</dbReference>
<dbReference type="Pfam" id="PF00144">
    <property type="entry name" value="Beta-lactamase"/>
    <property type="match status" value="1"/>
</dbReference>